<feature type="domain" description="Helicase ATP-binding" evidence="12">
    <location>
        <begin position="226"/>
        <end position="419"/>
    </location>
</feature>
<evidence type="ECO:0000256" key="6">
    <source>
        <dbReference type="ARBA" id="ARBA00022806"/>
    </source>
</evidence>
<keyword evidence="7" id="KW-0862">Zinc</keyword>
<dbReference type="CDD" id="cd18008">
    <property type="entry name" value="DEXDc_SHPRH-like"/>
    <property type="match status" value="1"/>
</dbReference>
<keyword evidence="3" id="KW-0547">Nucleotide-binding</keyword>
<feature type="compositionally biased region" description="Basic and acidic residues" evidence="10">
    <location>
        <begin position="38"/>
        <end position="52"/>
    </location>
</feature>
<dbReference type="InterPro" id="IPR049730">
    <property type="entry name" value="SNF2/RAD54-like_C"/>
</dbReference>
<evidence type="ECO:0000256" key="9">
    <source>
        <dbReference type="PROSITE-ProRule" id="PRU00175"/>
    </source>
</evidence>
<dbReference type="Pfam" id="PF00097">
    <property type="entry name" value="zf-C3HC4"/>
    <property type="match status" value="1"/>
</dbReference>
<dbReference type="Gene3D" id="3.40.50.10810">
    <property type="entry name" value="Tandem AAA-ATPase domain"/>
    <property type="match status" value="1"/>
</dbReference>
<dbReference type="InterPro" id="IPR014001">
    <property type="entry name" value="Helicase_ATP-bd"/>
</dbReference>
<evidence type="ECO:0000256" key="4">
    <source>
        <dbReference type="ARBA" id="ARBA00022771"/>
    </source>
</evidence>
<dbReference type="InterPro" id="IPR038718">
    <property type="entry name" value="SNF2-like_sf"/>
</dbReference>
<dbReference type="GO" id="GO:0004386">
    <property type="term" value="F:helicase activity"/>
    <property type="evidence" value="ECO:0007669"/>
    <property type="project" value="UniProtKB-KW"/>
</dbReference>
<dbReference type="GO" id="GO:0008094">
    <property type="term" value="F:ATP-dependent activity, acting on DNA"/>
    <property type="evidence" value="ECO:0007669"/>
    <property type="project" value="TreeGrafter"/>
</dbReference>
<dbReference type="Pfam" id="PF00271">
    <property type="entry name" value="Helicase_C"/>
    <property type="match status" value="1"/>
</dbReference>
<dbReference type="GO" id="GO:0006281">
    <property type="term" value="P:DNA repair"/>
    <property type="evidence" value="ECO:0007669"/>
    <property type="project" value="TreeGrafter"/>
</dbReference>
<dbReference type="GO" id="GO:0005524">
    <property type="term" value="F:ATP binding"/>
    <property type="evidence" value="ECO:0007669"/>
    <property type="project" value="UniProtKB-KW"/>
</dbReference>
<dbReference type="SUPFAM" id="SSF52540">
    <property type="entry name" value="P-loop containing nucleoside triphosphate hydrolases"/>
    <property type="match status" value="2"/>
</dbReference>
<dbReference type="SMART" id="SM00490">
    <property type="entry name" value="HELICc"/>
    <property type="match status" value="1"/>
</dbReference>
<dbReference type="PROSITE" id="PS51194">
    <property type="entry name" value="HELICASE_CTER"/>
    <property type="match status" value="1"/>
</dbReference>
<keyword evidence="15" id="KW-1185">Reference proteome</keyword>
<keyword evidence="8" id="KW-0067">ATP-binding</keyword>
<dbReference type="PANTHER" id="PTHR45626:SF17">
    <property type="entry name" value="HELICASE-LIKE TRANSCRIPTION FACTOR"/>
    <property type="match status" value="1"/>
</dbReference>
<reference evidence="14" key="1">
    <citation type="submission" date="2021-12" db="EMBL/GenBank/DDBJ databases">
        <title>Convergent genome expansion in fungi linked to evolution of root-endophyte symbiosis.</title>
        <authorList>
            <consortium name="DOE Joint Genome Institute"/>
            <person name="Ke Y.-H."/>
            <person name="Bonito G."/>
            <person name="Liao H.-L."/>
            <person name="Looney B."/>
            <person name="Rojas-Flechas A."/>
            <person name="Nash J."/>
            <person name="Hameed K."/>
            <person name="Schadt C."/>
            <person name="Martin F."/>
            <person name="Crous P.W."/>
            <person name="Miettinen O."/>
            <person name="Magnuson J.K."/>
            <person name="Labbe J."/>
            <person name="Jacobson D."/>
            <person name="Doktycz M.J."/>
            <person name="Veneault-Fourrey C."/>
            <person name="Kuo A."/>
            <person name="Mondo S."/>
            <person name="Calhoun S."/>
            <person name="Riley R."/>
            <person name="Ohm R."/>
            <person name="LaButti K."/>
            <person name="Andreopoulos B."/>
            <person name="Pangilinan J."/>
            <person name="Nolan M."/>
            <person name="Tritt A."/>
            <person name="Clum A."/>
            <person name="Lipzen A."/>
            <person name="Daum C."/>
            <person name="Barry K."/>
            <person name="Grigoriev I.V."/>
            <person name="Vilgalys R."/>
        </authorList>
    </citation>
    <scope>NUCLEOTIDE SEQUENCE</scope>
    <source>
        <strain evidence="14">PMI_201</strain>
    </source>
</reference>
<dbReference type="RefSeq" id="XP_046078056.1">
    <property type="nucleotide sequence ID" value="XM_046219640.1"/>
</dbReference>
<gene>
    <name evidence="14" type="ORF">BGW36DRAFT_421993</name>
</gene>
<dbReference type="GeneID" id="70249927"/>
<sequence length="921" mass="103373">MESDIPASEDSRKRARESISRIAEFRKAQILPNSQDAEPSRDDQPTENREVADDNELFVSQSPAPKRIRRIPLLNNAEVRESIAVGTASYYSSHKGSGPRNAFRSLNPKGGTASRKEKLKSKANEIDFETLFRSDIITDGQAIAGLQPIPTSTLGNKAKALAELLASIPTSDREEAKPDKQAILEATRKFERMIRSDKAGGWKHPSLKTSLYHHQLLGAAYMRTREKSPEMPRGGMLCDVMGLGKTIQTLANIVDGERVSLDDNANTTLIVVPRALIDHWKVQISTHVEDGVLRVLYCHAGSRFEASDMVDTILRSNVILASYDEIRRSYPRIAKSDSMDDKQAQLLIEQEYKKKAGPFHQIRFRRIILDEGHLIRNPESQVSIAIRALHAHYKWVLSGTPLLNHTGELWAYFNFLGVPHIGKFANFIKNYCDGSDIANQRVVNIIRAVVFRRTLKARLFSRPIVILPEIAEVTETLEPSLIEEALYNMVATQFIDTFNSMAGTEEQVGQNRCFLTMLMRLRMCNSHPLIIQEILKLILRKDRNGEDKNMKKLVDLVPEDADPEDPDRLSVSLLQGLRQLGNGINTHPTTLDGPLNARFQKFVYDLKSAGNHEEYDARSRCVLCDGIPTQTKVTPCMHLICEECLLALRENSSDNSGGAPVMCPAGCDIEVVGEESHTMSPGILSSSFKTVGARGRSHAIDIILGNCTAKENDNDIDWVRNAGGEMPSTKVTAARRIIHKWVTETKEDVPSARNKIVIFTQFRDMVTIFEFMCQQEKWRSCRLTGDMTFPSRKESIKEFAKETGPQVMIASLKAGGIGLDLTMANKCILIEPWWNDAMQQQAFCRLFRIGQQRKVQIVKLIMKNTIDTYMTDMQSEKNAEIDGAMGEMALAGRNTSKEVLEMFGEVECLQGGGLRVNRRRE</sequence>
<dbReference type="Proteomes" id="UP001201262">
    <property type="component" value="Unassembled WGS sequence"/>
</dbReference>
<protein>
    <submittedName>
        <fullName evidence="14">SNF2 family N-terminal domain-containing protein</fullName>
    </submittedName>
</protein>
<proteinExistence type="inferred from homology"/>
<dbReference type="InterPro" id="IPR018957">
    <property type="entry name" value="Znf_C3HC4_RING-type"/>
</dbReference>
<name>A0AAD4L2K3_9EURO</name>
<dbReference type="InterPro" id="IPR013083">
    <property type="entry name" value="Znf_RING/FYVE/PHD"/>
</dbReference>
<dbReference type="InterPro" id="IPR000330">
    <property type="entry name" value="SNF2_N"/>
</dbReference>
<comment type="caution">
    <text evidence="14">The sequence shown here is derived from an EMBL/GenBank/DDBJ whole genome shotgun (WGS) entry which is preliminary data.</text>
</comment>
<dbReference type="PROSITE" id="PS51192">
    <property type="entry name" value="HELICASE_ATP_BIND_1"/>
    <property type="match status" value="1"/>
</dbReference>
<dbReference type="Gene3D" id="3.40.50.300">
    <property type="entry name" value="P-loop containing nucleotide triphosphate hydrolases"/>
    <property type="match status" value="1"/>
</dbReference>
<comment type="similarity">
    <text evidence="1">Belongs to the SNF2/RAD54 helicase family.</text>
</comment>
<dbReference type="SMART" id="SM00487">
    <property type="entry name" value="DEXDc"/>
    <property type="match status" value="1"/>
</dbReference>
<evidence type="ECO:0000256" key="5">
    <source>
        <dbReference type="ARBA" id="ARBA00022801"/>
    </source>
</evidence>
<evidence type="ECO:0000256" key="1">
    <source>
        <dbReference type="ARBA" id="ARBA00007025"/>
    </source>
</evidence>
<organism evidence="14 15">
    <name type="scientific">Talaromyces proteolyticus</name>
    <dbReference type="NCBI Taxonomy" id="1131652"/>
    <lineage>
        <taxon>Eukaryota</taxon>
        <taxon>Fungi</taxon>
        <taxon>Dikarya</taxon>
        <taxon>Ascomycota</taxon>
        <taxon>Pezizomycotina</taxon>
        <taxon>Eurotiomycetes</taxon>
        <taxon>Eurotiomycetidae</taxon>
        <taxon>Eurotiales</taxon>
        <taxon>Trichocomaceae</taxon>
        <taxon>Talaromyces</taxon>
        <taxon>Talaromyces sect. Bacilispori</taxon>
    </lineage>
</organism>
<dbReference type="InterPro" id="IPR050628">
    <property type="entry name" value="SNF2_RAD54_helicase_TF"/>
</dbReference>
<dbReference type="Pfam" id="PF00176">
    <property type="entry name" value="SNF2-rel_dom"/>
    <property type="match status" value="1"/>
</dbReference>
<dbReference type="PANTHER" id="PTHR45626">
    <property type="entry name" value="TRANSCRIPTION TERMINATION FACTOR 2-RELATED"/>
    <property type="match status" value="1"/>
</dbReference>
<dbReference type="Gene3D" id="3.30.40.10">
    <property type="entry name" value="Zinc/RING finger domain, C3HC4 (zinc finger)"/>
    <property type="match status" value="1"/>
</dbReference>
<dbReference type="InterPro" id="IPR017907">
    <property type="entry name" value="Znf_RING_CS"/>
</dbReference>
<feature type="domain" description="Helicase C-terminal" evidence="13">
    <location>
        <begin position="737"/>
        <end position="889"/>
    </location>
</feature>
<dbReference type="PROSITE" id="PS50089">
    <property type="entry name" value="ZF_RING_2"/>
    <property type="match status" value="1"/>
</dbReference>
<feature type="domain" description="RING-type" evidence="11">
    <location>
        <begin position="621"/>
        <end position="664"/>
    </location>
</feature>
<dbReference type="SUPFAM" id="SSF57850">
    <property type="entry name" value="RING/U-box"/>
    <property type="match status" value="1"/>
</dbReference>
<feature type="region of interest" description="Disordered" evidence="10">
    <location>
        <begin position="1"/>
        <end position="63"/>
    </location>
</feature>
<feature type="region of interest" description="Disordered" evidence="10">
    <location>
        <begin position="90"/>
        <end position="119"/>
    </location>
</feature>
<dbReference type="GO" id="GO:0005634">
    <property type="term" value="C:nucleus"/>
    <property type="evidence" value="ECO:0007669"/>
    <property type="project" value="TreeGrafter"/>
</dbReference>
<keyword evidence="2" id="KW-0479">Metal-binding</keyword>
<dbReference type="AlphaFoldDB" id="A0AAD4L2K3"/>
<evidence type="ECO:0000256" key="8">
    <source>
        <dbReference type="ARBA" id="ARBA00022840"/>
    </source>
</evidence>
<dbReference type="CDD" id="cd18793">
    <property type="entry name" value="SF2_C_SNF"/>
    <property type="match status" value="1"/>
</dbReference>
<feature type="compositionally biased region" description="Basic and acidic residues" evidence="10">
    <location>
        <begin position="9"/>
        <end position="27"/>
    </location>
</feature>
<keyword evidence="4 9" id="KW-0863">Zinc-finger</keyword>
<evidence type="ECO:0000313" key="14">
    <source>
        <dbReference type="EMBL" id="KAH8705435.1"/>
    </source>
</evidence>
<accession>A0AAD4L2K3</accession>
<dbReference type="EMBL" id="JAJTJA010000001">
    <property type="protein sequence ID" value="KAH8705435.1"/>
    <property type="molecule type" value="Genomic_DNA"/>
</dbReference>
<dbReference type="InterPro" id="IPR001841">
    <property type="entry name" value="Znf_RING"/>
</dbReference>
<dbReference type="InterPro" id="IPR001650">
    <property type="entry name" value="Helicase_C-like"/>
</dbReference>
<dbReference type="InterPro" id="IPR027417">
    <property type="entry name" value="P-loop_NTPase"/>
</dbReference>
<evidence type="ECO:0000259" key="12">
    <source>
        <dbReference type="PROSITE" id="PS51192"/>
    </source>
</evidence>
<evidence type="ECO:0000313" key="15">
    <source>
        <dbReference type="Proteomes" id="UP001201262"/>
    </source>
</evidence>
<evidence type="ECO:0000256" key="7">
    <source>
        <dbReference type="ARBA" id="ARBA00022833"/>
    </source>
</evidence>
<dbReference type="GO" id="GO:0016787">
    <property type="term" value="F:hydrolase activity"/>
    <property type="evidence" value="ECO:0007669"/>
    <property type="project" value="UniProtKB-KW"/>
</dbReference>
<evidence type="ECO:0000256" key="3">
    <source>
        <dbReference type="ARBA" id="ARBA00022741"/>
    </source>
</evidence>
<evidence type="ECO:0000256" key="10">
    <source>
        <dbReference type="SAM" id="MobiDB-lite"/>
    </source>
</evidence>
<evidence type="ECO:0000259" key="11">
    <source>
        <dbReference type="PROSITE" id="PS50089"/>
    </source>
</evidence>
<dbReference type="GO" id="GO:0008270">
    <property type="term" value="F:zinc ion binding"/>
    <property type="evidence" value="ECO:0007669"/>
    <property type="project" value="UniProtKB-KW"/>
</dbReference>
<keyword evidence="5" id="KW-0378">Hydrolase</keyword>
<evidence type="ECO:0000256" key="2">
    <source>
        <dbReference type="ARBA" id="ARBA00022723"/>
    </source>
</evidence>
<dbReference type="PROSITE" id="PS00518">
    <property type="entry name" value="ZF_RING_1"/>
    <property type="match status" value="1"/>
</dbReference>
<keyword evidence="6" id="KW-0347">Helicase</keyword>
<evidence type="ECO:0000259" key="13">
    <source>
        <dbReference type="PROSITE" id="PS51194"/>
    </source>
</evidence>